<dbReference type="SUPFAM" id="SSF160246">
    <property type="entry name" value="EspE N-terminal domain-like"/>
    <property type="match status" value="1"/>
</dbReference>
<protein>
    <recommendedName>
        <fullName evidence="1">Type II secretion system protein GspE N-terminal domain-containing protein</fullName>
    </recommendedName>
</protein>
<dbReference type="AlphaFoldDB" id="A0A517XSN0"/>
<dbReference type="KEGG" id="uli:ETAA1_24720"/>
<evidence type="ECO:0000313" key="2">
    <source>
        <dbReference type="EMBL" id="QDU20520.1"/>
    </source>
</evidence>
<accession>A0A517XSN0</accession>
<dbReference type="RefSeq" id="WP_145238209.1">
    <property type="nucleotide sequence ID" value="NZ_CP036273.1"/>
</dbReference>
<dbReference type="EMBL" id="CP036273">
    <property type="protein sequence ID" value="QDU20520.1"/>
    <property type="molecule type" value="Genomic_DNA"/>
</dbReference>
<dbReference type="OrthoDB" id="281016at2"/>
<dbReference type="Gene3D" id="3.30.300.160">
    <property type="entry name" value="Type II secretion system, protein E, N-terminal domain"/>
    <property type="match status" value="1"/>
</dbReference>
<feature type="domain" description="Type II secretion system protein GspE N-terminal" evidence="1">
    <location>
        <begin position="104"/>
        <end position="183"/>
    </location>
</feature>
<dbReference type="InterPro" id="IPR037257">
    <property type="entry name" value="T2SS_E_N_sf"/>
</dbReference>
<dbReference type="Gene3D" id="3.30.450.90">
    <property type="match status" value="1"/>
</dbReference>
<dbReference type="InterPro" id="IPR014338">
    <property type="entry name" value="CHP02996_rpt-companion-dom"/>
</dbReference>
<dbReference type="InterPro" id="IPR007831">
    <property type="entry name" value="T2SS_GspE_N"/>
</dbReference>
<evidence type="ECO:0000313" key="3">
    <source>
        <dbReference type="Proteomes" id="UP000319576"/>
    </source>
</evidence>
<evidence type="ECO:0000259" key="1">
    <source>
        <dbReference type="Pfam" id="PF05157"/>
    </source>
</evidence>
<organism evidence="2 3">
    <name type="scientific">Urbifossiella limnaea</name>
    <dbReference type="NCBI Taxonomy" id="2528023"/>
    <lineage>
        <taxon>Bacteria</taxon>
        <taxon>Pseudomonadati</taxon>
        <taxon>Planctomycetota</taxon>
        <taxon>Planctomycetia</taxon>
        <taxon>Gemmatales</taxon>
        <taxon>Gemmataceae</taxon>
        <taxon>Urbifossiella</taxon>
    </lineage>
</organism>
<reference evidence="2 3" key="1">
    <citation type="submission" date="2019-02" db="EMBL/GenBank/DDBJ databases">
        <title>Deep-cultivation of Planctomycetes and their phenomic and genomic characterization uncovers novel biology.</title>
        <authorList>
            <person name="Wiegand S."/>
            <person name="Jogler M."/>
            <person name="Boedeker C."/>
            <person name="Pinto D."/>
            <person name="Vollmers J."/>
            <person name="Rivas-Marin E."/>
            <person name="Kohn T."/>
            <person name="Peeters S.H."/>
            <person name="Heuer A."/>
            <person name="Rast P."/>
            <person name="Oberbeckmann S."/>
            <person name="Bunk B."/>
            <person name="Jeske O."/>
            <person name="Meyerdierks A."/>
            <person name="Storesund J.E."/>
            <person name="Kallscheuer N."/>
            <person name="Luecker S."/>
            <person name="Lage O.M."/>
            <person name="Pohl T."/>
            <person name="Merkel B.J."/>
            <person name="Hornburger P."/>
            <person name="Mueller R.-W."/>
            <person name="Bruemmer F."/>
            <person name="Labrenz M."/>
            <person name="Spormann A.M."/>
            <person name="Op den Camp H."/>
            <person name="Overmann J."/>
            <person name="Amann R."/>
            <person name="Jetten M.S.M."/>
            <person name="Mascher T."/>
            <person name="Medema M.H."/>
            <person name="Devos D.P."/>
            <person name="Kaster A.-K."/>
            <person name="Ovreas L."/>
            <person name="Rohde M."/>
            <person name="Galperin M.Y."/>
            <person name="Jogler C."/>
        </authorList>
    </citation>
    <scope>NUCLEOTIDE SEQUENCE [LARGE SCALE GENOMIC DNA]</scope>
    <source>
        <strain evidence="2 3">ETA_A1</strain>
    </source>
</reference>
<name>A0A517XSN0_9BACT</name>
<sequence length="330" mass="36149">MSLHPEADALLQAFLDCPTDETPRLVLADWLDDSGLPENAAWAAFIRARCQAARLPAADAERTALLHTADRHAAAITVRLTVPAESFARGPAAFLDLLPTDLLTVSLDGFVLPPELLEVVPESVARYNRVVSLSPWGEQLYLAAADPTDPDLRQRLEFILNRAIVFLRTPPDELDRAVDASYPLWEVDSVTEELLVYPDPPVSRVTDAEREQTTTAFVNLVLLEAVRRGATWIEIRPESAVAARVWFRVENDWHGRDTINRARLTDVTGRLAEIGGLTASDDGTYPGSGGLAIVADGTPARFSVVIELTPFGYWVGIERLREPVVAADGP</sequence>
<dbReference type="Proteomes" id="UP000319576">
    <property type="component" value="Chromosome"/>
</dbReference>
<proteinExistence type="predicted"/>
<dbReference type="NCBIfam" id="TIGR02996">
    <property type="entry name" value="rpt_mate_G_obs"/>
    <property type="match status" value="1"/>
</dbReference>
<gene>
    <name evidence="2" type="ORF">ETAA1_24720</name>
</gene>
<keyword evidence="3" id="KW-1185">Reference proteome</keyword>
<dbReference type="Pfam" id="PF05157">
    <property type="entry name" value="MshEN"/>
    <property type="match status" value="1"/>
</dbReference>